<dbReference type="EnsemblMetazoa" id="Aqu2.1.37138_001">
    <property type="protein sequence ID" value="Aqu2.1.37138_001"/>
    <property type="gene ID" value="Aqu2.1.37138"/>
</dbReference>
<organism evidence="1">
    <name type="scientific">Amphimedon queenslandica</name>
    <name type="common">Sponge</name>
    <dbReference type="NCBI Taxonomy" id="400682"/>
    <lineage>
        <taxon>Eukaryota</taxon>
        <taxon>Metazoa</taxon>
        <taxon>Porifera</taxon>
        <taxon>Demospongiae</taxon>
        <taxon>Heteroscleromorpha</taxon>
        <taxon>Haplosclerida</taxon>
        <taxon>Niphatidae</taxon>
        <taxon>Amphimedon</taxon>
    </lineage>
</organism>
<proteinExistence type="predicted"/>
<protein>
    <submittedName>
        <fullName evidence="1">Uncharacterized protein</fullName>
    </submittedName>
</protein>
<reference evidence="1" key="1">
    <citation type="submission" date="2017-05" db="UniProtKB">
        <authorList>
            <consortium name="EnsemblMetazoa"/>
        </authorList>
    </citation>
    <scope>IDENTIFICATION</scope>
</reference>
<evidence type="ECO:0000313" key="1">
    <source>
        <dbReference type="EnsemblMetazoa" id="Aqu2.1.37138_001"/>
    </source>
</evidence>
<accession>A0A1X7VAX5</accession>
<sequence length="61" mass="6915">MYLVHGLYFLSHCRIQIQIFLVRGHSQPSVPDPLADGSHLVLHYQAAEDLWSNLRSSVAAR</sequence>
<dbReference type="AlphaFoldDB" id="A0A1X7VAX5"/>
<dbReference type="InParanoid" id="A0A1X7VAX5"/>
<name>A0A1X7VAX5_AMPQE</name>